<dbReference type="PROSITE" id="PS50089">
    <property type="entry name" value="ZF_RING_2"/>
    <property type="match status" value="1"/>
</dbReference>
<dbReference type="PROSITE" id="PS00518">
    <property type="entry name" value="ZF_RING_1"/>
    <property type="match status" value="1"/>
</dbReference>
<sequence>MYCVSHIYKNGVGAVVGRSPAVDDDMFASRSSKPKPKRRRVDDDDDAATAGANGASKTETERGTDGGDDSVVEPIAAPGDARRKVNTFSTGVVKKAKTVVQDRMIASEREIVPHKYAGDATYESQIDTEKDRDTRAILERNIQINQDGTADEQSGKVYRGQAAYKNYIAKKESQVGMNKYTGYVVDHRLCFDGSWGSTDCYFTSTQGPIRAQTWARSICRFDYQPDVCKDYKETGFCGYGDSCIFLHDRSNYKSGWQIEKEWAEKERKRQQRLAEGRDPDADDADDDQNGSKNDDKEQFACTICRGPFRNAVETVCGHFFCEQCALKNFKKSSRCFNCRKQTNGVFNAAEKLRRRERELGEEEERQQTAQSDKEETEKAAPTPRQSEISTTESSTGWSVVE</sequence>
<reference evidence="8" key="1">
    <citation type="submission" date="2022-11" db="EMBL/GenBank/DDBJ databases">
        <authorList>
            <person name="Morgan W.R."/>
            <person name="Tartar A."/>
        </authorList>
    </citation>
    <scope>NUCLEOTIDE SEQUENCE</scope>
    <source>
        <strain evidence="8">ARSEF 373</strain>
    </source>
</reference>
<keyword evidence="9" id="KW-1185">Reference proteome</keyword>
<evidence type="ECO:0000256" key="5">
    <source>
        <dbReference type="SAM" id="MobiDB-lite"/>
    </source>
</evidence>
<dbReference type="GO" id="GO:0005684">
    <property type="term" value="C:U2-type spliceosomal complex"/>
    <property type="evidence" value="ECO:0007669"/>
    <property type="project" value="TreeGrafter"/>
</dbReference>
<evidence type="ECO:0000256" key="1">
    <source>
        <dbReference type="ARBA" id="ARBA00022723"/>
    </source>
</evidence>
<dbReference type="InterPro" id="IPR036855">
    <property type="entry name" value="Znf_CCCH_sf"/>
</dbReference>
<gene>
    <name evidence="8" type="ORF">N0F65_009962</name>
</gene>
<dbReference type="GO" id="GO:0008270">
    <property type="term" value="F:zinc ion binding"/>
    <property type="evidence" value="ECO:0007669"/>
    <property type="project" value="UniProtKB-KW"/>
</dbReference>
<dbReference type="PANTHER" id="PTHR12930">
    <property type="entry name" value="ZINC FINGER PROTEIN 183"/>
    <property type="match status" value="1"/>
</dbReference>
<evidence type="ECO:0000313" key="9">
    <source>
        <dbReference type="Proteomes" id="UP001146120"/>
    </source>
</evidence>
<evidence type="ECO:0000256" key="3">
    <source>
        <dbReference type="ARBA" id="ARBA00022833"/>
    </source>
</evidence>
<dbReference type="SUPFAM" id="SSF57850">
    <property type="entry name" value="RING/U-box"/>
    <property type="match status" value="1"/>
</dbReference>
<dbReference type="InterPro" id="IPR013083">
    <property type="entry name" value="Znf_RING/FYVE/PHD"/>
</dbReference>
<keyword evidence="1 4" id="KW-0479">Metal-binding</keyword>
<dbReference type="SMART" id="SM00184">
    <property type="entry name" value="RING"/>
    <property type="match status" value="1"/>
</dbReference>
<dbReference type="Pfam" id="PF00642">
    <property type="entry name" value="zf-CCCH"/>
    <property type="match status" value="1"/>
</dbReference>
<dbReference type="AlphaFoldDB" id="A0AAV2YVP6"/>
<dbReference type="CDD" id="cd16539">
    <property type="entry name" value="RING-HC_RNF113A_B"/>
    <property type="match status" value="1"/>
</dbReference>
<dbReference type="Pfam" id="PF13639">
    <property type="entry name" value="zf-RING_2"/>
    <property type="match status" value="1"/>
</dbReference>
<feature type="region of interest" description="Disordered" evidence="5">
    <location>
        <begin position="24"/>
        <end position="78"/>
    </location>
</feature>
<dbReference type="EMBL" id="DAKRPA010000134">
    <property type="protein sequence ID" value="DAZ97479.1"/>
    <property type="molecule type" value="Genomic_DNA"/>
</dbReference>
<feature type="region of interest" description="Disordered" evidence="5">
    <location>
        <begin position="267"/>
        <end position="295"/>
    </location>
</feature>
<name>A0AAV2YVP6_9STRA</name>
<feature type="compositionally biased region" description="Low complexity" evidence="5">
    <location>
        <begin position="48"/>
        <end position="57"/>
    </location>
</feature>
<accession>A0AAV2YVP6</accession>
<feature type="domain" description="RING-type" evidence="6">
    <location>
        <begin position="301"/>
        <end position="339"/>
    </location>
</feature>
<proteinExistence type="predicted"/>
<dbReference type="InterPro" id="IPR039971">
    <property type="entry name" value="CWC24-like"/>
</dbReference>
<evidence type="ECO:0000259" key="7">
    <source>
        <dbReference type="PROSITE" id="PS50103"/>
    </source>
</evidence>
<protein>
    <submittedName>
        <fullName evidence="8">Uncharacterized protein</fullName>
    </submittedName>
</protein>
<dbReference type="GO" id="GO:0034247">
    <property type="term" value="P:snoRNA splicing"/>
    <property type="evidence" value="ECO:0007669"/>
    <property type="project" value="TreeGrafter"/>
</dbReference>
<dbReference type="SMART" id="SM00356">
    <property type="entry name" value="ZnF_C3H1"/>
    <property type="match status" value="1"/>
</dbReference>
<feature type="compositionally biased region" description="Polar residues" evidence="5">
    <location>
        <begin position="383"/>
        <end position="401"/>
    </location>
</feature>
<reference evidence="8" key="2">
    <citation type="journal article" date="2023" name="Microbiol Resour">
        <title>Decontamination and Annotation of the Draft Genome Sequence of the Oomycete Lagenidium giganteum ARSEF 373.</title>
        <authorList>
            <person name="Morgan W.R."/>
            <person name="Tartar A."/>
        </authorList>
    </citation>
    <scope>NUCLEOTIDE SEQUENCE</scope>
    <source>
        <strain evidence="8">ARSEF 373</strain>
    </source>
</reference>
<feature type="domain" description="C3H1-type" evidence="7">
    <location>
        <begin position="222"/>
        <end position="250"/>
    </location>
</feature>
<dbReference type="SUPFAM" id="SSF90229">
    <property type="entry name" value="CCCH zinc finger"/>
    <property type="match status" value="1"/>
</dbReference>
<dbReference type="InterPro" id="IPR001841">
    <property type="entry name" value="Znf_RING"/>
</dbReference>
<feature type="region of interest" description="Disordered" evidence="5">
    <location>
        <begin position="355"/>
        <end position="401"/>
    </location>
</feature>
<organism evidence="8 9">
    <name type="scientific">Lagenidium giganteum</name>
    <dbReference type="NCBI Taxonomy" id="4803"/>
    <lineage>
        <taxon>Eukaryota</taxon>
        <taxon>Sar</taxon>
        <taxon>Stramenopiles</taxon>
        <taxon>Oomycota</taxon>
        <taxon>Peronosporomycetes</taxon>
        <taxon>Pythiales</taxon>
        <taxon>Pythiaceae</taxon>
    </lineage>
</organism>
<keyword evidence="2 4" id="KW-0863">Zinc-finger</keyword>
<comment type="caution">
    <text evidence="8">The sequence shown here is derived from an EMBL/GenBank/DDBJ whole genome shotgun (WGS) entry which is preliminary data.</text>
</comment>
<dbReference type="Proteomes" id="UP001146120">
    <property type="component" value="Unassembled WGS sequence"/>
</dbReference>
<dbReference type="Gene3D" id="3.30.40.10">
    <property type="entry name" value="Zinc/RING finger domain, C3HC4 (zinc finger)"/>
    <property type="match status" value="1"/>
</dbReference>
<evidence type="ECO:0000259" key="6">
    <source>
        <dbReference type="PROSITE" id="PS50089"/>
    </source>
</evidence>
<keyword evidence="3 4" id="KW-0862">Zinc</keyword>
<dbReference type="InterPro" id="IPR000571">
    <property type="entry name" value="Znf_CCCH"/>
</dbReference>
<dbReference type="PROSITE" id="PS50103">
    <property type="entry name" value="ZF_C3H1"/>
    <property type="match status" value="1"/>
</dbReference>
<feature type="zinc finger region" description="C3H1-type" evidence="4">
    <location>
        <begin position="222"/>
        <end position="250"/>
    </location>
</feature>
<evidence type="ECO:0000256" key="2">
    <source>
        <dbReference type="ARBA" id="ARBA00022771"/>
    </source>
</evidence>
<dbReference type="InterPro" id="IPR017907">
    <property type="entry name" value="Znf_RING_CS"/>
</dbReference>
<dbReference type="PANTHER" id="PTHR12930:SF0">
    <property type="entry name" value="RING FINGER PROTEIN 113B"/>
    <property type="match status" value="1"/>
</dbReference>
<evidence type="ECO:0000256" key="4">
    <source>
        <dbReference type="PROSITE-ProRule" id="PRU00723"/>
    </source>
</evidence>
<feature type="compositionally biased region" description="Basic and acidic residues" evidence="5">
    <location>
        <begin position="267"/>
        <end position="279"/>
    </location>
</feature>
<evidence type="ECO:0000313" key="8">
    <source>
        <dbReference type="EMBL" id="DAZ97479.1"/>
    </source>
</evidence>